<gene>
    <name evidence="11" type="ORF">TBIB3V08_LOCUS5467</name>
</gene>
<comment type="subcellular location">
    <subcellularLocation>
        <location evidence="1">Cell membrane</location>
        <topology evidence="1">Multi-pass membrane protein</topology>
    </subcellularLocation>
</comment>
<feature type="region of interest" description="Disordered" evidence="8">
    <location>
        <begin position="224"/>
        <end position="247"/>
    </location>
</feature>
<dbReference type="PROSITE" id="PS50262">
    <property type="entry name" value="G_PROTEIN_RECEP_F1_2"/>
    <property type="match status" value="1"/>
</dbReference>
<keyword evidence="6 9" id="KW-0472">Membrane</keyword>
<feature type="transmembrane region" description="Helical" evidence="9">
    <location>
        <begin position="35"/>
        <end position="61"/>
    </location>
</feature>
<dbReference type="GO" id="GO:0032870">
    <property type="term" value="P:cellular response to hormone stimulus"/>
    <property type="evidence" value="ECO:0007669"/>
    <property type="project" value="TreeGrafter"/>
</dbReference>
<reference evidence="11" key="1">
    <citation type="submission" date="2020-11" db="EMBL/GenBank/DDBJ databases">
        <authorList>
            <person name="Tran Van P."/>
        </authorList>
    </citation>
    <scope>NUCLEOTIDE SEQUENCE</scope>
</reference>
<feature type="transmembrane region" description="Helical" evidence="9">
    <location>
        <begin position="176"/>
        <end position="196"/>
    </location>
</feature>
<accession>A0A7R9EX67</accession>
<dbReference type="Pfam" id="PF00001">
    <property type="entry name" value="7tm_1"/>
    <property type="match status" value="1"/>
</dbReference>
<feature type="compositionally biased region" description="Basic and acidic residues" evidence="8">
    <location>
        <begin position="232"/>
        <end position="247"/>
    </location>
</feature>
<evidence type="ECO:0000259" key="10">
    <source>
        <dbReference type="PROSITE" id="PS50262"/>
    </source>
</evidence>
<dbReference type="Gene3D" id="1.20.1070.10">
    <property type="entry name" value="Rhodopsin 7-helix transmembrane proteins"/>
    <property type="match status" value="1"/>
</dbReference>
<dbReference type="EMBL" id="OD565967">
    <property type="protein sequence ID" value="CAD7443054.1"/>
    <property type="molecule type" value="Genomic_DNA"/>
</dbReference>
<feature type="transmembrane region" description="Helical" evidence="9">
    <location>
        <begin position="135"/>
        <end position="156"/>
    </location>
</feature>
<dbReference type="AlphaFoldDB" id="A0A7R9EX67"/>
<keyword evidence="5 9" id="KW-1133">Transmembrane helix</keyword>
<dbReference type="InterPro" id="IPR000276">
    <property type="entry name" value="GPCR_Rhodpsn"/>
</dbReference>
<dbReference type="GO" id="GO:0042277">
    <property type="term" value="F:peptide binding"/>
    <property type="evidence" value="ECO:0007669"/>
    <property type="project" value="TreeGrafter"/>
</dbReference>
<evidence type="ECO:0000256" key="7">
    <source>
        <dbReference type="ARBA" id="ARBA00023170"/>
    </source>
</evidence>
<dbReference type="PANTHER" id="PTHR24241">
    <property type="entry name" value="NEUROPEPTIDE RECEPTOR-RELATED G-PROTEIN COUPLED RECEPTOR"/>
    <property type="match status" value="1"/>
</dbReference>
<keyword evidence="7" id="KW-0675">Receptor</keyword>
<organism evidence="11">
    <name type="scientific">Timema bartmani</name>
    <dbReference type="NCBI Taxonomy" id="61472"/>
    <lineage>
        <taxon>Eukaryota</taxon>
        <taxon>Metazoa</taxon>
        <taxon>Ecdysozoa</taxon>
        <taxon>Arthropoda</taxon>
        <taxon>Hexapoda</taxon>
        <taxon>Insecta</taxon>
        <taxon>Pterygota</taxon>
        <taxon>Neoptera</taxon>
        <taxon>Polyneoptera</taxon>
        <taxon>Phasmatodea</taxon>
        <taxon>Timematodea</taxon>
        <taxon>Timematoidea</taxon>
        <taxon>Timematidae</taxon>
        <taxon>Timema</taxon>
    </lineage>
</organism>
<evidence type="ECO:0000313" key="11">
    <source>
        <dbReference type="EMBL" id="CAD7443054.1"/>
    </source>
</evidence>
<name>A0A7R9EX67_9NEOP</name>
<dbReference type="GO" id="GO:0005886">
    <property type="term" value="C:plasma membrane"/>
    <property type="evidence" value="ECO:0007669"/>
    <property type="project" value="UniProtKB-SubCell"/>
</dbReference>
<dbReference type="PRINTS" id="PR00237">
    <property type="entry name" value="GPCRRHODOPSN"/>
</dbReference>
<keyword evidence="4 9" id="KW-0812">Transmembrane</keyword>
<dbReference type="SUPFAM" id="SSF81321">
    <property type="entry name" value="Family A G protein-coupled receptor-like"/>
    <property type="match status" value="1"/>
</dbReference>
<evidence type="ECO:0000256" key="6">
    <source>
        <dbReference type="ARBA" id="ARBA00023136"/>
    </source>
</evidence>
<evidence type="ECO:0000256" key="5">
    <source>
        <dbReference type="ARBA" id="ARBA00022989"/>
    </source>
</evidence>
<evidence type="ECO:0000256" key="1">
    <source>
        <dbReference type="ARBA" id="ARBA00004651"/>
    </source>
</evidence>
<feature type="domain" description="G-protein coupled receptors family 1 profile" evidence="10">
    <location>
        <begin position="1"/>
        <end position="193"/>
    </location>
</feature>
<evidence type="ECO:0000256" key="4">
    <source>
        <dbReference type="ARBA" id="ARBA00022692"/>
    </source>
</evidence>
<evidence type="ECO:0000256" key="3">
    <source>
        <dbReference type="ARBA" id="ARBA00022475"/>
    </source>
</evidence>
<keyword evidence="3" id="KW-1003">Cell membrane</keyword>
<sequence length="299" mass="34449">MLQDVKVHLEVGHRVVAYWCVRVWDSPPLWRFHELYMLLLILVVPTCVMAVAYTSICWEIWQVMQQRCDMTSGHGFTIETGNGRSVESFPLRYSKRSQRASAHVKTHSSFRESVKKVNAVKADEDSNTVKQVIKMLVLVVVLFVICWGPMLIDNLLTAYDVLPKLRTEPPLKHMATAFHLMAYFNSCINPIVYGFMSKNFRESFYKALCICCYKGRQLNRNASVSQTRTTSVRHEESSKGRDGSAEEMSRFEWLENRNNKIAELHLTSESSIIEEKWKTTLEGNFRRANRRLAATGKAT</sequence>
<comment type="similarity">
    <text evidence="2">Belongs to the G-protein coupled receptor 1 family.</text>
</comment>
<protein>
    <recommendedName>
        <fullName evidence="10">G-protein coupled receptors family 1 profile domain-containing protein</fullName>
    </recommendedName>
</protein>
<proteinExistence type="inferred from homology"/>
<evidence type="ECO:0000256" key="9">
    <source>
        <dbReference type="SAM" id="Phobius"/>
    </source>
</evidence>
<evidence type="ECO:0000256" key="8">
    <source>
        <dbReference type="SAM" id="MobiDB-lite"/>
    </source>
</evidence>
<dbReference type="PANTHER" id="PTHR24241:SF193">
    <property type="entry name" value="G-PROTEIN COUPLED RECEPTORS FAMILY 1 PROFILE DOMAIN-CONTAINING PROTEIN"/>
    <property type="match status" value="1"/>
</dbReference>
<dbReference type="InterPro" id="IPR017452">
    <property type="entry name" value="GPCR_Rhodpsn_7TM"/>
</dbReference>
<dbReference type="GO" id="GO:0004930">
    <property type="term" value="F:G protein-coupled receptor activity"/>
    <property type="evidence" value="ECO:0007669"/>
    <property type="project" value="InterPro"/>
</dbReference>
<evidence type="ECO:0000256" key="2">
    <source>
        <dbReference type="ARBA" id="ARBA00010663"/>
    </source>
</evidence>